<dbReference type="RefSeq" id="WP_071504703.1">
    <property type="nucleotide sequence ID" value="NZ_MORL01000010.1"/>
</dbReference>
<dbReference type="SUPFAM" id="SSF88946">
    <property type="entry name" value="Sigma2 domain of RNA polymerase sigma factors"/>
    <property type="match status" value="1"/>
</dbReference>
<name>A0A1S2VGA5_9BACT</name>
<dbReference type="SUPFAM" id="SSF88659">
    <property type="entry name" value="Sigma3 and sigma4 domains of RNA polymerase sigma factors"/>
    <property type="match status" value="1"/>
</dbReference>
<feature type="domain" description="RNA polymerase sigma-70 region 2" evidence="6">
    <location>
        <begin position="25"/>
        <end position="92"/>
    </location>
</feature>
<keyword evidence="4" id="KW-0238">DNA-binding</keyword>
<dbReference type="GO" id="GO:0016987">
    <property type="term" value="F:sigma factor activity"/>
    <property type="evidence" value="ECO:0007669"/>
    <property type="project" value="UniProtKB-KW"/>
</dbReference>
<evidence type="ECO:0000256" key="5">
    <source>
        <dbReference type="ARBA" id="ARBA00023163"/>
    </source>
</evidence>
<dbReference type="InterPro" id="IPR013249">
    <property type="entry name" value="RNA_pol_sigma70_r4_t2"/>
</dbReference>
<dbReference type="Gene3D" id="1.10.1740.10">
    <property type="match status" value="1"/>
</dbReference>
<dbReference type="InterPro" id="IPR014284">
    <property type="entry name" value="RNA_pol_sigma-70_dom"/>
</dbReference>
<feature type="domain" description="RNA polymerase sigma factor 70 region 4 type 2" evidence="7">
    <location>
        <begin position="122"/>
        <end position="173"/>
    </location>
</feature>
<comment type="caution">
    <text evidence="8">The sequence shown here is derived from an EMBL/GenBank/DDBJ whole genome shotgun (WGS) entry which is preliminary data.</text>
</comment>
<dbReference type="InterPro" id="IPR007627">
    <property type="entry name" value="RNA_pol_sigma70_r2"/>
</dbReference>
<dbReference type="GO" id="GO:0003677">
    <property type="term" value="F:DNA binding"/>
    <property type="evidence" value="ECO:0007669"/>
    <property type="project" value="UniProtKB-KW"/>
</dbReference>
<evidence type="ECO:0000256" key="1">
    <source>
        <dbReference type="ARBA" id="ARBA00010641"/>
    </source>
</evidence>
<keyword evidence="3" id="KW-0731">Sigma factor</keyword>
<keyword evidence="9" id="KW-1185">Reference proteome</keyword>
<keyword evidence="5" id="KW-0804">Transcription</keyword>
<evidence type="ECO:0000256" key="2">
    <source>
        <dbReference type="ARBA" id="ARBA00023015"/>
    </source>
</evidence>
<dbReference type="EMBL" id="MORL01000010">
    <property type="protein sequence ID" value="OIN57763.1"/>
    <property type="molecule type" value="Genomic_DNA"/>
</dbReference>
<evidence type="ECO:0008006" key="10">
    <source>
        <dbReference type="Google" id="ProtNLM"/>
    </source>
</evidence>
<dbReference type="Pfam" id="PF08281">
    <property type="entry name" value="Sigma70_r4_2"/>
    <property type="match status" value="1"/>
</dbReference>
<dbReference type="AlphaFoldDB" id="A0A1S2VGA5"/>
<evidence type="ECO:0000259" key="7">
    <source>
        <dbReference type="Pfam" id="PF08281"/>
    </source>
</evidence>
<evidence type="ECO:0000256" key="4">
    <source>
        <dbReference type="ARBA" id="ARBA00023125"/>
    </source>
</evidence>
<dbReference type="Proteomes" id="UP000181790">
    <property type="component" value="Unassembled WGS sequence"/>
</dbReference>
<sequence>MEKLTDEELVHLFMTTRENKYFTNLYKRYHNKILKKCLYYAAGNYSEAEDLTHNIFIRMLEKLDTFRHEARFSTWLMSITVNYCLDHSRLKRKLIVTFQDLYPMADYIGNGDTDLTDFINYRLQRAINRLEEMERTLLVQKYQEGQSIRLLATQYALSESAVKMRLKRAKERLRYSYQEAA</sequence>
<dbReference type="OrthoDB" id="1027298at2"/>
<accession>A0A1S2VGA5</accession>
<evidence type="ECO:0000313" key="9">
    <source>
        <dbReference type="Proteomes" id="UP000181790"/>
    </source>
</evidence>
<keyword evidence="2" id="KW-0805">Transcription regulation</keyword>
<dbReference type="PANTHER" id="PTHR43133:SF8">
    <property type="entry name" value="RNA POLYMERASE SIGMA FACTOR HI_1459-RELATED"/>
    <property type="match status" value="1"/>
</dbReference>
<protein>
    <recommendedName>
        <fullName evidence="10">RNA polymerase subunit sigma-24</fullName>
    </recommendedName>
</protein>
<evidence type="ECO:0000256" key="3">
    <source>
        <dbReference type="ARBA" id="ARBA00023082"/>
    </source>
</evidence>
<organism evidence="8 9">
    <name type="scientific">Arsenicibacter rosenii</name>
    <dbReference type="NCBI Taxonomy" id="1750698"/>
    <lineage>
        <taxon>Bacteria</taxon>
        <taxon>Pseudomonadati</taxon>
        <taxon>Bacteroidota</taxon>
        <taxon>Cytophagia</taxon>
        <taxon>Cytophagales</taxon>
        <taxon>Spirosomataceae</taxon>
        <taxon>Arsenicibacter</taxon>
    </lineage>
</organism>
<proteinExistence type="inferred from homology"/>
<dbReference type="Gene3D" id="1.10.10.10">
    <property type="entry name" value="Winged helix-like DNA-binding domain superfamily/Winged helix DNA-binding domain"/>
    <property type="match status" value="1"/>
</dbReference>
<dbReference type="Pfam" id="PF04542">
    <property type="entry name" value="Sigma70_r2"/>
    <property type="match status" value="1"/>
</dbReference>
<evidence type="ECO:0000259" key="6">
    <source>
        <dbReference type="Pfam" id="PF04542"/>
    </source>
</evidence>
<dbReference type="InterPro" id="IPR013324">
    <property type="entry name" value="RNA_pol_sigma_r3/r4-like"/>
</dbReference>
<dbReference type="NCBIfam" id="TIGR02937">
    <property type="entry name" value="sigma70-ECF"/>
    <property type="match status" value="1"/>
</dbReference>
<reference evidence="8 9" key="1">
    <citation type="submission" date="2016-10" db="EMBL/GenBank/DDBJ databases">
        <title>Arsenicibacter rosenii gen. nov., sp. nov., an efficient arsenic-methylating bacterium isolated from an arsenic-contaminated paddy soil.</title>
        <authorList>
            <person name="Huang K."/>
        </authorList>
    </citation>
    <scope>NUCLEOTIDE SEQUENCE [LARGE SCALE GENOMIC DNA]</scope>
    <source>
        <strain evidence="8 9">SM-1</strain>
    </source>
</reference>
<dbReference type="GO" id="GO:0006352">
    <property type="term" value="P:DNA-templated transcription initiation"/>
    <property type="evidence" value="ECO:0007669"/>
    <property type="project" value="InterPro"/>
</dbReference>
<comment type="similarity">
    <text evidence="1">Belongs to the sigma-70 factor family. ECF subfamily.</text>
</comment>
<gene>
    <name evidence="8" type="ORF">BLX24_18665</name>
</gene>
<dbReference type="InterPro" id="IPR039425">
    <property type="entry name" value="RNA_pol_sigma-70-like"/>
</dbReference>
<evidence type="ECO:0000313" key="8">
    <source>
        <dbReference type="EMBL" id="OIN57763.1"/>
    </source>
</evidence>
<dbReference type="InterPro" id="IPR036388">
    <property type="entry name" value="WH-like_DNA-bd_sf"/>
</dbReference>
<dbReference type="PANTHER" id="PTHR43133">
    <property type="entry name" value="RNA POLYMERASE ECF-TYPE SIGMA FACTO"/>
    <property type="match status" value="1"/>
</dbReference>
<dbReference type="InterPro" id="IPR013325">
    <property type="entry name" value="RNA_pol_sigma_r2"/>
</dbReference>